<name>A0ABS4TQ51_9PSEU</name>
<dbReference type="Pfam" id="PF04965">
    <property type="entry name" value="GPW_gp25"/>
    <property type="match status" value="1"/>
</dbReference>
<evidence type="ECO:0000313" key="3">
    <source>
        <dbReference type="Proteomes" id="UP001519332"/>
    </source>
</evidence>
<evidence type="ECO:0000259" key="1">
    <source>
        <dbReference type="Pfam" id="PF04965"/>
    </source>
</evidence>
<feature type="domain" description="IraD/Gp25-like" evidence="1">
    <location>
        <begin position="23"/>
        <end position="109"/>
    </location>
</feature>
<proteinExistence type="predicted"/>
<comment type="caution">
    <text evidence="2">The sequence shown here is derived from an EMBL/GenBank/DDBJ whole genome shotgun (WGS) entry which is preliminary data.</text>
</comment>
<accession>A0ABS4TQ51</accession>
<dbReference type="RefSeq" id="WP_209643588.1">
    <property type="nucleotide sequence ID" value="NZ_JAGINW010000001.1"/>
</dbReference>
<sequence length="120" mass="12713">MTGAAFGFPFAIDTGGRVAVGRGDDALRAKIVQVLLTSPGERVNLPDFGCGLMNLVFEPDDGVLAAALEFTVGQALTRWLGIEIVVDGVDVSAQDGLVTVEVAYTRRADLTPFALRVSFR</sequence>
<protein>
    <submittedName>
        <fullName evidence="2">Phage baseplate assembly protein W</fullName>
    </submittedName>
</protein>
<evidence type="ECO:0000313" key="2">
    <source>
        <dbReference type="EMBL" id="MBP2326535.1"/>
    </source>
</evidence>
<gene>
    <name evidence="2" type="ORF">JOF56_006920</name>
</gene>
<dbReference type="SUPFAM" id="SSF160719">
    <property type="entry name" value="gpW/gp25-like"/>
    <property type="match status" value="1"/>
</dbReference>
<dbReference type="EMBL" id="JAGINW010000001">
    <property type="protein sequence ID" value="MBP2326535.1"/>
    <property type="molecule type" value="Genomic_DNA"/>
</dbReference>
<organism evidence="2 3">
    <name type="scientific">Kibdelosporangium banguiense</name>
    <dbReference type="NCBI Taxonomy" id="1365924"/>
    <lineage>
        <taxon>Bacteria</taxon>
        <taxon>Bacillati</taxon>
        <taxon>Actinomycetota</taxon>
        <taxon>Actinomycetes</taxon>
        <taxon>Pseudonocardiales</taxon>
        <taxon>Pseudonocardiaceae</taxon>
        <taxon>Kibdelosporangium</taxon>
    </lineage>
</organism>
<dbReference type="Gene3D" id="3.10.450.40">
    <property type="match status" value="1"/>
</dbReference>
<dbReference type="InterPro" id="IPR007048">
    <property type="entry name" value="IraD/Gp25-like"/>
</dbReference>
<dbReference type="Proteomes" id="UP001519332">
    <property type="component" value="Unassembled WGS sequence"/>
</dbReference>
<keyword evidence="3" id="KW-1185">Reference proteome</keyword>
<reference evidence="2 3" key="1">
    <citation type="submission" date="2021-03" db="EMBL/GenBank/DDBJ databases">
        <title>Sequencing the genomes of 1000 actinobacteria strains.</title>
        <authorList>
            <person name="Klenk H.-P."/>
        </authorList>
    </citation>
    <scope>NUCLEOTIDE SEQUENCE [LARGE SCALE GENOMIC DNA]</scope>
    <source>
        <strain evidence="2 3">DSM 46670</strain>
    </source>
</reference>